<keyword evidence="2" id="KW-1185">Reference proteome</keyword>
<gene>
    <name evidence="1" type="ORF">Tco_1067625</name>
</gene>
<protein>
    <submittedName>
        <fullName evidence="1">Uncharacterized protein</fullName>
    </submittedName>
</protein>
<organism evidence="1 2">
    <name type="scientific">Tanacetum coccineum</name>
    <dbReference type="NCBI Taxonomy" id="301880"/>
    <lineage>
        <taxon>Eukaryota</taxon>
        <taxon>Viridiplantae</taxon>
        <taxon>Streptophyta</taxon>
        <taxon>Embryophyta</taxon>
        <taxon>Tracheophyta</taxon>
        <taxon>Spermatophyta</taxon>
        <taxon>Magnoliopsida</taxon>
        <taxon>eudicotyledons</taxon>
        <taxon>Gunneridae</taxon>
        <taxon>Pentapetalae</taxon>
        <taxon>asterids</taxon>
        <taxon>campanulids</taxon>
        <taxon>Asterales</taxon>
        <taxon>Asteraceae</taxon>
        <taxon>Asteroideae</taxon>
        <taxon>Anthemideae</taxon>
        <taxon>Anthemidinae</taxon>
        <taxon>Tanacetum</taxon>
    </lineage>
</organism>
<evidence type="ECO:0000313" key="1">
    <source>
        <dbReference type="EMBL" id="GJT85908.1"/>
    </source>
</evidence>
<proteinExistence type="predicted"/>
<name>A0ABQ5HDE4_9ASTR</name>
<sequence length="132" mass="14959">MLLKALLDINSIESVEVAQKAKVLLIDGDWIDGPNVMKSVFLKHFSNQFSMPDSHRICHAEQFTNLLSLEHKEDLERHVTQNEIKRAVLDCDMNKSSGPNGFTFQIFLLNIESLNDKLSLAAFGILFLQDIT</sequence>
<accession>A0ABQ5HDE4</accession>
<reference evidence="1" key="1">
    <citation type="journal article" date="2022" name="Int. J. Mol. Sci.">
        <title>Draft Genome of Tanacetum Coccineum: Genomic Comparison of Closely Related Tanacetum-Family Plants.</title>
        <authorList>
            <person name="Yamashiro T."/>
            <person name="Shiraishi A."/>
            <person name="Nakayama K."/>
            <person name="Satake H."/>
        </authorList>
    </citation>
    <scope>NUCLEOTIDE SEQUENCE</scope>
</reference>
<dbReference type="EMBL" id="BQNB010019496">
    <property type="protein sequence ID" value="GJT85908.1"/>
    <property type="molecule type" value="Genomic_DNA"/>
</dbReference>
<reference evidence="1" key="2">
    <citation type="submission" date="2022-01" db="EMBL/GenBank/DDBJ databases">
        <authorList>
            <person name="Yamashiro T."/>
            <person name="Shiraishi A."/>
            <person name="Satake H."/>
            <person name="Nakayama K."/>
        </authorList>
    </citation>
    <scope>NUCLEOTIDE SEQUENCE</scope>
</reference>
<evidence type="ECO:0000313" key="2">
    <source>
        <dbReference type="Proteomes" id="UP001151760"/>
    </source>
</evidence>
<dbReference type="Proteomes" id="UP001151760">
    <property type="component" value="Unassembled WGS sequence"/>
</dbReference>
<comment type="caution">
    <text evidence="1">The sequence shown here is derived from an EMBL/GenBank/DDBJ whole genome shotgun (WGS) entry which is preliminary data.</text>
</comment>